<dbReference type="GO" id="GO:0047372">
    <property type="term" value="F:monoacylglycerol lipase activity"/>
    <property type="evidence" value="ECO:0007669"/>
    <property type="project" value="TreeGrafter"/>
</dbReference>
<dbReference type="Proteomes" id="UP000001409">
    <property type="component" value="Chromosome"/>
</dbReference>
<evidence type="ECO:0000313" key="2">
    <source>
        <dbReference type="EMBL" id="BAC18958.1"/>
    </source>
</evidence>
<proteinExistence type="predicted"/>
<reference evidence="2 3" key="1">
    <citation type="journal article" date="2003" name="Genome Res.">
        <title>Comparative complete genome sequence analysis of the amino acid replacements responsible for the thermostability of Corynebacterium efficiens.</title>
        <authorList>
            <person name="Nishio Y."/>
            <person name="Nakamura Y."/>
            <person name="Kawarabayasi Y."/>
            <person name="Usuda Y."/>
            <person name="Kimura E."/>
            <person name="Sugimoto S."/>
            <person name="Matsui K."/>
            <person name="Yamagishi A."/>
            <person name="Kikuchi H."/>
            <person name="Ikeo K."/>
            <person name="Gojobori T."/>
        </authorList>
    </citation>
    <scope>NUCLEOTIDE SEQUENCE [LARGE SCALE GENOMIC DNA]</scope>
    <source>
        <strain evidence="3">DSM 44549 / YS-314 / AJ 12310 / JCM 11189 / NBRC 100395</strain>
    </source>
</reference>
<dbReference type="PANTHER" id="PTHR43798:SF5">
    <property type="entry name" value="MONOACYLGLYCEROL LIPASE ABHD6"/>
    <property type="match status" value="1"/>
</dbReference>
<feature type="domain" description="AB hydrolase-1" evidence="1">
    <location>
        <begin position="208"/>
        <end position="458"/>
    </location>
</feature>
<dbReference type="Pfam" id="PF00561">
    <property type="entry name" value="Abhydrolase_1"/>
    <property type="match status" value="1"/>
</dbReference>
<dbReference type="InterPro" id="IPR050266">
    <property type="entry name" value="AB_hydrolase_sf"/>
</dbReference>
<name>Q8FNJ6_COREF</name>
<dbReference type="GO" id="GO:0016020">
    <property type="term" value="C:membrane"/>
    <property type="evidence" value="ECO:0007669"/>
    <property type="project" value="TreeGrafter"/>
</dbReference>
<dbReference type="GO" id="GO:0046464">
    <property type="term" value="P:acylglycerol catabolic process"/>
    <property type="evidence" value="ECO:0007669"/>
    <property type="project" value="TreeGrafter"/>
</dbReference>
<dbReference type="KEGG" id="cef:CE2149"/>
<dbReference type="HOGENOM" id="CLU_020336_6_0_11"/>
<dbReference type="InterPro" id="IPR000073">
    <property type="entry name" value="AB_hydrolase_1"/>
</dbReference>
<dbReference type="SUPFAM" id="SSF53474">
    <property type="entry name" value="alpha/beta-Hydrolases"/>
    <property type="match status" value="1"/>
</dbReference>
<accession>Q8FNJ6</accession>
<protein>
    <recommendedName>
        <fullName evidence="1">AB hydrolase-1 domain-containing protein</fullName>
    </recommendedName>
</protein>
<sequence length="479" mass="51392">MTIVRVDPRKVPFIREVLGHCFRTVGLQEINDVTGGGESLYISILDAHPESILHPHDSLDEVEGADGQVLAQAGGGGDVLGTHPTHIRQDPDQGGEHARPGVIGGFRGIGGVRDHDIKVTVVRFPEPVVVACSLGAMALDPTRLRSSLRAAGLRLTKKGRRSLAREHRALHSRTRRPGLVHVDEEATVDSGGIAVRTYVVGPADAEATVVFIHGFTLAAEVFYMQVDYLQEHFPQVKSVLFDVRGHGRTGRVEPELCTVDGTADDALATIRAHAPTGPLLIVGHSLGGLTALNLVKRAPAELRDRIKGVILAAASIESLSAQGLPQILASPIAEKVRDTTEASPDDVDAFRDYISSFIAPALSTAVFKRPINDHVVEFHAAMIHETPLDTFVGFFDDLQDHDELDAAPALVGMGGYVLAGEKDEVTPLSQSERICELWPDAKRQIAEGAGHMLPLEAPGILNNAIHMLLDRTLGAPSRS</sequence>
<dbReference type="InterPro" id="IPR029058">
    <property type="entry name" value="AB_hydrolase_fold"/>
</dbReference>
<dbReference type="ESTHER" id="coref-CE2149">
    <property type="family name" value="6_AlphaBeta_hydrolase"/>
</dbReference>
<dbReference type="eggNOG" id="COG0596">
    <property type="taxonomic scope" value="Bacteria"/>
</dbReference>
<evidence type="ECO:0000259" key="1">
    <source>
        <dbReference type="Pfam" id="PF00561"/>
    </source>
</evidence>
<keyword evidence="3" id="KW-1185">Reference proteome</keyword>
<dbReference type="AlphaFoldDB" id="Q8FNJ6"/>
<organism evidence="2 3">
    <name type="scientific">Corynebacterium efficiens (strain DSM 44549 / YS-314 / AJ 12310 / JCM 11189 / NBRC 100395)</name>
    <dbReference type="NCBI Taxonomy" id="196164"/>
    <lineage>
        <taxon>Bacteria</taxon>
        <taxon>Bacillati</taxon>
        <taxon>Actinomycetota</taxon>
        <taxon>Actinomycetes</taxon>
        <taxon>Mycobacteriales</taxon>
        <taxon>Corynebacteriaceae</taxon>
        <taxon>Corynebacterium</taxon>
    </lineage>
</organism>
<dbReference type="STRING" id="196164.gene:10742577"/>
<dbReference type="Gene3D" id="3.40.50.1820">
    <property type="entry name" value="alpha/beta hydrolase"/>
    <property type="match status" value="1"/>
</dbReference>
<dbReference type="EMBL" id="BA000035">
    <property type="protein sequence ID" value="BAC18958.1"/>
    <property type="molecule type" value="Genomic_DNA"/>
</dbReference>
<dbReference type="PANTHER" id="PTHR43798">
    <property type="entry name" value="MONOACYLGLYCEROL LIPASE"/>
    <property type="match status" value="1"/>
</dbReference>
<evidence type="ECO:0000313" key="3">
    <source>
        <dbReference type="Proteomes" id="UP000001409"/>
    </source>
</evidence>